<comment type="caution">
    <text evidence="2">The sequence shown here is derived from an EMBL/GenBank/DDBJ whole genome shotgun (WGS) entry which is preliminary data.</text>
</comment>
<proteinExistence type="predicted"/>
<feature type="compositionally biased region" description="Low complexity" evidence="1">
    <location>
        <begin position="728"/>
        <end position="768"/>
    </location>
</feature>
<keyword evidence="3" id="KW-1185">Reference proteome</keyword>
<reference evidence="2" key="1">
    <citation type="journal article" date="2023" name="Access Microbiol">
        <title>De-novo genome assembly for Akanthomyces muscarius, a biocontrol agent of insect agricultural pests.</title>
        <authorList>
            <person name="Erdos Z."/>
            <person name="Studholme D.J."/>
            <person name="Raymond B."/>
            <person name="Sharma M."/>
        </authorList>
    </citation>
    <scope>NUCLEOTIDE SEQUENCE</scope>
    <source>
        <strain evidence="2">Ve6</strain>
    </source>
</reference>
<feature type="compositionally biased region" description="Polar residues" evidence="1">
    <location>
        <begin position="682"/>
        <end position="705"/>
    </location>
</feature>
<evidence type="ECO:0000256" key="1">
    <source>
        <dbReference type="SAM" id="MobiDB-lite"/>
    </source>
</evidence>
<dbReference type="RefSeq" id="XP_056054403.1">
    <property type="nucleotide sequence ID" value="XM_056197344.1"/>
</dbReference>
<feature type="compositionally biased region" description="Low complexity" evidence="1">
    <location>
        <begin position="630"/>
        <end position="645"/>
    </location>
</feature>
<dbReference type="KEGG" id="amus:LMH87_010219"/>
<accession>A0A9W8UMQ5</accession>
<protein>
    <recommendedName>
        <fullName evidence="4">Glycoprotein X</fullName>
    </recommendedName>
</protein>
<organism evidence="2 3">
    <name type="scientific">Akanthomyces muscarius</name>
    <name type="common">Entomopathogenic fungus</name>
    <name type="synonym">Lecanicillium muscarium</name>
    <dbReference type="NCBI Taxonomy" id="2231603"/>
    <lineage>
        <taxon>Eukaryota</taxon>
        <taxon>Fungi</taxon>
        <taxon>Dikarya</taxon>
        <taxon>Ascomycota</taxon>
        <taxon>Pezizomycotina</taxon>
        <taxon>Sordariomycetes</taxon>
        <taxon>Hypocreomycetidae</taxon>
        <taxon>Hypocreales</taxon>
        <taxon>Cordycipitaceae</taxon>
        <taxon>Akanthomyces</taxon>
    </lineage>
</organism>
<evidence type="ECO:0000313" key="3">
    <source>
        <dbReference type="Proteomes" id="UP001144673"/>
    </source>
</evidence>
<feature type="compositionally biased region" description="Low complexity" evidence="1">
    <location>
        <begin position="706"/>
        <end position="721"/>
    </location>
</feature>
<feature type="compositionally biased region" description="Polar residues" evidence="1">
    <location>
        <begin position="769"/>
        <end position="778"/>
    </location>
</feature>
<dbReference type="PANTHER" id="PTHR38122:SF1">
    <property type="entry name" value="GLYCOPROTEIN X"/>
    <property type="match status" value="1"/>
</dbReference>
<feature type="compositionally biased region" description="Low complexity" evidence="1">
    <location>
        <begin position="779"/>
        <end position="790"/>
    </location>
</feature>
<dbReference type="AlphaFoldDB" id="A0A9W8UMQ5"/>
<name>A0A9W8UMQ5_AKAMU</name>
<gene>
    <name evidence="2" type="ORF">LMH87_010219</name>
</gene>
<evidence type="ECO:0000313" key="2">
    <source>
        <dbReference type="EMBL" id="KAJ4153745.1"/>
    </source>
</evidence>
<dbReference type="EMBL" id="JAJHUN010000008">
    <property type="protein sequence ID" value="KAJ4153745.1"/>
    <property type="molecule type" value="Genomic_DNA"/>
</dbReference>
<feature type="compositionally biased region" description="Low complexity" evidence="1">
    <location>
        <begin position="655"/>
        <end position="674"/>
    </location>
</feature>
<evidence type="ECO:0008006" key="4">
    <source>
        <dbReference type="Google" id="ProtNLM"/>
    </source>
</evidence>
<dbReference type="GeneID" id="80897378"/>
<dbReference type="PANTHER" id="PTHR38122">
    <property type="entry name" value="GLYCOPROTEIN X"/>
    <property type="match status" value="1"/>
</dbReference>
<dbReference type="Proteomes" id="UP001144673">
    <property type="component" value="Chromosome 5"/>
</dbReference>
<feature type="region of interest" description="Disordered" evidence="1">
    <location>
        <begin position="608"/>
        <end position="790"/>
    </location>
</feature>
<sequence>MLQIRRLRYSQPANALCNVFAGANHATHSPCRIEYLHAQYALILIYILRIRKGGCKLLSIEACRFQAKASTRLRLHPNPFIMKTSLALAMASVMRMACANMELIPRQLNVQEPAAEFAALCPTCCTNTILRTTIKETFFSTKTQTVYLTATQHDVSTQIQHETEFVTKTSVSTFTTSYPVTVTRQINCTKKPPASSAALKERTYPISEAPLECDTVTTTEWRTTTATKTVLVPTASIVPTTEWITATATKTVLVPTVSLVPTTMTNIETVTQTRNPSVTVWLPTTYTTIITRTSLYPITVTSEHDVTVTSTATSTETIIKTITTSYPVVTHDTITVPGSTVTRPGSTVTQPGLTFTVPGSTVTLPGSTITQSGSTVVLPGSTVSVPGSTVTQPGSTIVLPGSTVVLPGTTVTATTRISVCPSPNGFFAPLDPSSNLTFGCSPGSVCAPRMPAGCNLWPGPPSDDFLCCASDCFPSPPFTLTHWRDNETSYYPPSPGYYNLDPTRFGLTYDIFESPDGRGGGQQGLRSPVKRATAPSQCFDECNNVFVTAEAGGKTDELCRAGSPFRIGFDLCTHCIELHASVLSNALDDYVGPVFAQFLNFCKGRRSVPQSSSVDAVPGRVTTAGPEPKTSTQTLQTSTQVSASSGSFESPPPSTASSQTTSASASVSQSSAAAGDAEPSAKTMSSAESSVTANTSSGGSSVKTISGTASSSSTDSSTKSGSTGGGSRSTPSGSTTRAAASGSTGSDTGSASKTTSTTASDSKATPSTGSDRTSSPIGTVTAATATPESTSSAVVANRAAGRFEIGGAVGILITAMASFILI</sequence>